<reference evidence="1" key="2">
    <citation type="submission" date="2020-05" db="EMBL/GenBank/DDBJ databases">
        <authorList>
            <person name="Kim H.-S."/>
            <person name="Proctor R.H."/>
            <person name="Brown D.W."/>
        </authorList>
    </citation>
    <scope>NUCLEOTIDE SEQUENCE</scope>
    <source>
        <strain evidence="1">NRRL 20472</strain>
    </source>
</reference>
<proteinExistence type="predicted"/>
<dbReference type="OrthoDB" id="5103079at2759"/>
<keyword evidence="2" id="KW-1185">Reference proteome</keyword>
<protein>
    <submittedName>
        <fullName evidence="1">Uncharacterized protein</fullName>
    </submittedName>
</protein>
<comment type="caution">
    <text evidence="1">The sequence shown here is derived from an EMBL/GenBank/DDBJ whole genome shotgun (WGS) entry which is preliminary data.</text>
</comment>
<organism evidence="1 2">
    <name type="scientific">Fusarium sarcochroum</name>
    <dbReference type="NCBI Taxonomy" id="1208366"/>
    <lineage>
        <taxon>Eukaryota</taxon>
        <taxon>Fungi</taxon>
        <taxon>Dikarya</taxon>
        <taxon>Ascomycota</taxon>
        <taxon>Pezizomycotina</taxon>
        <taxon>Sordariomycetes</taxon>
        <taxon>Hypocreomycetidae</taxon>
        <taxon>Hypocreales</taxon>
        <taxon>Nectriaceae</taxon>
        <taxon>Fusarium</taxon>
        <taxon>Fusarium lateritium species complex</taxon>
    </lineage>
</organism>
<sequence length="500" mass="56965">MESRDIRECYDFEDADAEIVAAILDTNLPNYEGGSQCSGLDCLTVVVRRIYSHTMLGPGVSEALGWTINSEEKNPILRHAWDIFGNEDQDKKETREAQQKLSSKLQAMGYSTSASFEDLCNSPLMKETFWCQDVFRLHDILLCPRTAAAINESPDEIARTSLLELDHVANPDLALKAVIDKSFGLIVRNGKEVNSRPSRPWIIRLVYQPHPEPQKRLDINGLRCLSLPFWEDDKNEPTVTYRETGRSRYCLLAVVRLRDTSVANDYVRTYSCNGANIIAEYEPPEFTSCGWSLKDSPGKYMLFYGLLPDDIEDPRRFPEVAPPQRLNESMVERIGKHQSFLMDKIKKAQQAKQVPSLESRQRAWRKVYVEEPPVEPACGPFEIVFPSTAKFDILFLGENGNFLARVRKEFLQRDFEISWFTGDNDTRVIIVGFSDNVGDEDGENLFVLLMLWRKVWDWVKRITDGEDIPLITYLDAKRSVQVSSARVVTGSHAYVVGSSL</sequence>
<dbReference type="Proteomes" id="UP000622797">
    <property type="component" value="Unassembled WGS sequence"/>
</dbReference>
<evidence type="ECO:0000313" key="1">
    <source>
        <dbReference type="EMBL" id="KAF4969295.1"/>
    </source>
</evidence>
<name>A0A8H4U4F4_9HYPO</name>
<reference evidence="1" key="1">
    <citation type="journal article" date="2020" name="BMC Genomics">
        <title>Correction to: Identification and distribution of gene clusters required for synthesis of sphingolipid metabolism inhibitors in diverse species of the filamentous fungus Fusarium.</title>
        <authorList>
            <person name="Kim H.S."/>
            <person name="Lohmar J.M."/>
            <person name="Busman M."/>
            <person name="Brown D.W."/>
            <person name="Naumann T.A."/>
            <person name="Divon H.H."/>
            <person name="Lysoe E."/>
            <person name="Uhlig S."/>
            <person name="Proctor R.H."/>
        </authorList>
    </citation>
    <scope>NUCLEOTIDE SEQUENCE</scope>
    <source>
        <strain evidence="1">NRRL 20472</strain>
    </source>
</reference>
<dbReference type="AlphaFoldDB" id="A0A8H4U4F4"/>
<evidence type="ECO:0000313" key="2">
    <source>
        <dbReference type="Proteomes" id="UP000622797"/>
    </source>
</evidence>
<dbReference type="EMBL" id="JABEXW010000166">
    <property type="protein sequence ID" value="KAF4969295.1"/>
    <property type="molecule type" value="Genomic_DNA"/>
</dbReference>
<gene>
    <name evidence="1" type="ORF">FSARC_3450</name>
</gene>
<accession>A0A8H4U4F4</accession>